<dbReference type="Gene3D" id="3.60.40.10">
    <property type="entry name" value="PPM-type phosphatase domain"/>
    <property type="match status" value="1"/>
</dbReference>
<feature type="domain" description="PPM-type phosphatase" evidence="2">
    <location>
        <begin position="170"/>
        <end position="386"/>
    </location>
</feature>
<proteinExistence type="predicted"/>
<evidence type="ECO:0000313" key="4">
    <source>
        <dbReference type="Proteomes" id="UP001596972"/>
    </source>
</evidence>
<sequence length="395" mass="42058">MNGDDRSTGPDGFAEVERAVWGARPHELLAVAGRAFGRYAGGGDARVLLPDYRQSALVAPDGDATPIANTSPGRAFAAQRPVRDAADGTDGDALHVPLTVQGDRVGVLTVPLPPGAPEPDRLDELADALARALRLADGGTDLYRWLRRRTRLTVAAEMQWDLLPASAFASAEIGFAGRLEPAYAVWGDHFDWSASEHGFLLTVTNGMGTGTEAASLTHLAVGALRNARRSGGDIAEQATLADQALYARHRGERYVSTLLLDFDYATGRVRTIDAGSPRIYRLRGTSADLIGFDAQLPLGMFGDTRYTVEEFTVEPGDRLVVVSDGVHSARSPSSGDQFGGPPLLNALRDTRLQAAPEAVGTVLRGYVEFHEGQEPDDDAVVACVDWTGRRVSGGA</sequence>
<protein>
    <submittedName>
        <fullName evidence="3">PP2C family protein-serine/threonine phosphatase</fullName>
        <ecNumber evidence="3">3.1.3.16</ecNumber>
    </submittedName>
</protein>
<accession>A0ABW3ESD0</accession>
<dbReference type="SUPFAM" id="SSF81606">
    <property type="entry name" value="PP2C-like"/>
    <property type="match status" value="1"/>
</dbReference>
<keyword evidence="4" id="KW-1185">Reference proteome</keyword>
<dbReference type="EC" id="3.1.3.16" evidence="3"/>
<dbReference type="Pfam" id="PF07228">
    <property type="entry name" value="SpoIIE"/>
    <property type="match status" value="1"/>
</dbReference>
<reference evidence="4" key="1">
    <citation type="journal article" date="2019" name="Int. J. Syst. Evol. Microbiol.">
        <title>The Global Catalogue of Microorganisms (GCM) 10K type strain sequencing project: providing services to taxonomists for standard genome sequencing and annotation.</title>
        <authorList>
            <consortium name="The Broad Institute Genomics Platform"/>
            <consortium name="The Broad Institute Genome Sequencing Center for Infectious Disease"/>
            <person name="Wu L."/>
            <person name="Ma J."/>
        </authorList>
    </citation>
    <scope>NUCLEOTIDE SEQUENCE [LARGE SCALE GENOMIC DNA]</scope>
    <source>
        <strain evidence="4">JCM 31202</strain>
    </source>
</reference>
<evidence type="ECO:0000259" key="2">
    <source>
        <dbReference type="SMART" id="SM00331"/>
    </source>
</evidence>
<dbReference type="Proteomes" id="UP001596972">
    <property type="component" value="Unassembled WGS sequence"/>
</dbReference>
<comment type="caution">
    <text evidence="3">The sequence shown here is derived from an EMBL/GenBank/DDBJ whole genome shotgun (WGS) entry which is preliminary data.</text>
</comment>
<dbReference type="InterPro" id="IPR001932">
    <property type="entry name" value="PPM-type_phosphatase-like_dom"/>
</dbReference>
<dbReference type="GO" id="GO:0004722">
    <property type="term" value="F:protein serine/threonine phosphatase activity"/>
    <property type="evidence" value="ECO:0007669"/>
    <property type="project" value="UniProtKB-EC"/>
</dbReference>
<dbReference type="EMBL" id="JBHTJA010000035">
    <property type="protein sequence ID" value="MFD0902409.1"/>
    <property type="molecule type" value="Genomic_DNA"/>
</dbReference>
<organism evidence="3 4">
    <name type="scientific">Actinomadura sediminis</name>
    <dbReference type="NCBI Taxonomy" id="1038904"/>
    <lineage>
        <taxon>Bacteria</taxon>
        <taxon>Bacillati</taxon>
        <taxon>Actinomycetota</taxon>
        <taxon>Actinomycetes</taxon>
        <taxon>Streptosporangiales</taxon>
        <taxon>Thermomonosporaceae</taxon>
        <taxon>Actinomadura</taxon>
    </lineage>
</organism>
<keyword evidence="1 3" id="KW-0378">Hydrolase</keyword>
<name>A0ABW3ESD0_9ACTN</name>
<dbReference type="RefSeq" id="WP_378300162.1">
    <property type="nucleotide sequence ID" value="NZ_JBHTJA010000035.1"/>
</dbReference>
<dbReference type="InterPro" id="IPR036457">
    <property type="entry name" value="PPM-type-like_dom_sf"/>
</dbReference>
<evidence type="ECO:0000256" key="1">
    <source>
        <dbReference type="ARBA" id="ARBA00022801"/>
    </source>
</evidence>
<dbReference type="PANTHER" id="PTHR43156:SF2">
    <property type="entry name" value="STAGE II SPORULATION PROTEIN E"/>
    <property type="match status" value="1"/>
</dbReference>
<dbReference type="SMART" id="SM00331">
    <property type="entry name" value="PP2C_SIG"/>
    <property type="match status" value="1"/>
</dbReference>
<dbReference type="PANTHER" id="PTHR43156">
    <property type="entry name" value="STAGE II SPORULATION PROTEIN E-RELATED"/>
    <property type="match status" value="1"/>
</dbReference>
<dbReference type="InterPro" id="IPR052016">
    <property type="entry name" value="Bact_Sigma-Reg"/>
</dbReference>
<evidence type="ECO:0000313" key="3">
    <source>
        <dbReference type="EMBL" id="MFD0902409.1"/>
    </source>
</evidence>
<gene>
    <name evidence="3" type="ORF">ACFQ11_18565</name>
</gene>